<keyword evidence="5 7" id="KW-0813">Transport</keyword>
<comment type="subunit">
    <text evidence="3 7">The complex is composed of two ATP-binding proteins (PstB), two transmembrane proteins (PstC and PstA) and a solute-binding protein (PstS).</text>
</comment>
<dbReference type="Pfam" id="PF12849">
    <property type="entry name" value="PBP_like_2"/>
    <property type="match status" value="1"/>
</dbReference>
<accession>A0A0C2I5M4</accession>
<dbReference type="PATRIC" id="fig|226910.6.peg.3908"/>
<feature type="signal peptide" evidence="8">
    <location>
        <begin position="1"/>
        <end position="23"/>
    </location>
</feature>
<dbReference type="RefSeq" id="WP_084615112.1">
    <property type="nucleotide sequence ID" value="NZ_JXDG01000054.1"/>
</dbReference>
<dbReference type="InterPro" id="IPR005673">
    <property type="entry name" value="ABC_phos-bd_PstS"/>
</dbReference>
<dbReference type="GO" id="GO:0042301">
    <property type="term" value="F:phosphate ion binding"/>
    <property type="evidence" value="ECO:0007669"/>
    <property type="project" value="InterPro"/>
</dbReference>
<dbReference type="AlphaFoldDB" id="A0A0C2I5M4"/>
<comment type="caution">
    <text evidence="10">The sequence shown here is derived from an EMBL/GenBank/DDBJ whole genome shotgun (WGS) entry which is preliminary data.</text>
</comment>
<dbReference type="PIRSF" id="PIRSF002756">
    <property type="entry name" value="PstS"/>
    <property type="match status" value="1"/>
</dbReference>
<dbReference type="InterPro" id="IPR024370">
    <property type="entry name" value="PBP_domain"/>
</dbReference>
<evidence type="ECO:0000256" key="7">
    <source>
        <dbReference type="PIRNR" id="PIRNR002756"/>
    </source>
</evidence>
<reference evidence="10 11" key="1">
    <citation type="submission" date="2015-01" db="EMBL/GenBank/DDBJ databases">
        <title>Complete genome of Pseudomonas batumici UCM B-321 producer of the batumin antibiotic with strong antistaphilococcal and potential anticancer activity.</title>
        <authorList>
            <person name="Klochko V.V."/>
            <person name="Zelena L.B."/>
            <person name="Elena K.A."/>
            <person name="Reva O.N."/>
        </authorList>
    </citation>
    <scope>NUCLEOTIDE SEQUENCE [LARGE SCALE GENOMIC DNA]</scope>
    <source>
        <strain evidence="10 11">UCM B-321</strain>
    </source>
</reference>
<protein>
    <recommendedName>
        <fullName evidence="4 7">Phosphate-binding protein PstS</fullName>
    </recommendedName>
</protein>
<dbReference type="STRING" id="226910.UCMB321_3916"/>
<evidence type="ECO:0000313" key="11">
    <source>
        <dbReference type="Proteomes" id="UP000031535"/>
    </source>
</evidence>
<dbReference type="NCBIfam" id="TIGR00975">
    <property type="entry name" value="3a0107s03"/>
    <property type="match status" value="1"/>
</dbReference>
<dbReference type="OrthoDB" id="9801510at2"/>
<dbReference type="Gene3D" id="3.40.190.10">
    <property type="entry name" value="Periplasmic binding protein-like II"/>
    <property type="match status" value="2"/>
</dbReference>
<dbReference type="PANTHER" id="PTHR42996:SF1">
    <property type="entry name" value="PHOSPHATE-BINDING PROTEIN PSTS"/>
    <property type="match status" value="1"/>
</dbReference>
<evidence type="ECO:0000259" key="9">
    <source>
        <dbReference type="Pfam" id="PF12849"/>
    </source>
</evidence>
<keyword evidence="11" id="KW-1185">Reference proteome</keyword>
<proteinExistence type="inferred from homology"/>
<evidence type="ECO:0000313" key="10">
    <source>
        <dbReference type="EMBL" id="KIH82240.1"/>
    </source>
</evidence>
<evidence type="ECO:0000256" key="8">
    <source>
        <dbReference type="SAM" id="SignalP"/>
    </source>
</evidence>
<evidence type="ECO:0000256" key="2">
    <source>
        <dbReference type="ARBA" id="ARBA00008725"/>
    </source>
</evidence>
<dbReference type="SUPFAM" id="SSF53850">
    <property type="entry name" value="Periplasmic binding protein-like II"/>
    <property type="match status" value="1"/>
</dbReference>
<evidence type="ECO:0000256" key="1">
    <source>
        <dbReference type="ARBA" id="ARBA00002841"/>
    </source>
</evidence>
<gene>
    <name evidence="10" type="ORF">UCMB321_3916</name>
</gene>
<keyword evidence="8" id="KW-0732">Signal</keyword>
<evidence type="ECO:0000256" key="6">
    <source>
        <dbReference type="ARBA" id="ARBA00022592"/>
    </source>
</evidence>
<organism evidence="10 11">
    <name type="scientific">Pseudomonas batumici</name>
    <dbReference type="NCBI Taxonomy" id="226910"/>
    <lineage>
        <taxon>Bacteria</taxon>
        <taxon>Pseudomonadati</taxon>
        <taxon>Pseudomonadota</taxon>
        <taxon>Gammaproteobacteria</taxon>
        <taxon>Pseudomonadales</taxon>
        <taxon>Pseudomonadaceae</taxon>
        <taxon>Pseudomonas</taxon>
    </lineage>
</organism>
<keyword evidence="6 7" id="KW-0592">Phosphate transport</keyword>
<dbReference type="InterPro" id="IPR050962">
    <property type="entry name" value="Phosphate-bind_PstS"/>
</dbReference>
<dbReference type="EMBL" id="JXDG01000054">
    <property type="protein sequence ID" value="KIH82240.1"/>
    <property type="molecule type" value="Genomic_DNA"/>
</dbReference>
<evidence type="ECO:0000256" key="5">
    <source>
        <dbReference type="ARBA" id="ARBA00022448"/>
    </source>
</evidence>
<feature type="domain" description="PBP" evidence="9">
    <location>
        <begin position="24"/>
        <end position="305"/>
    </location>
</feature>
<dbReference type="Proteomes" id="UP000031535">
    <property type="component" value="Unassembled WGS sequence"/>
</dbReference>
<dbReference type="PANTHER" id="PTHR42996">
    <property type="entry name" value="PHOSPHATE-BINDING PROTEIN PSTS"/>
    <property type="match status" value="1"/>
</dbReference>
<comment type="similarity">
    <text evidence="2 7">Belongs to the PstS family.</text>
</comment>
<dbReference type="GO" id="GO:0035435">
    <property type="term" value="P:phosphate ion transmembrane transport"/>
    <property type="evidence" value="ECO:0007669"/>
    <property type="project" value="InterPro"/>
</dbReference>
<name>A0A0C2I5M4_9PSED</name>
<sequence length="338" mass="35811">MLLTKKGLSVLLASLCLSGVAHATDVTGAGSSFVYPVLSKWSQDYGKSSSNRINYQSIGSGGGIAQIKSATVDFGASDAPLSADELKTGGLGQFPSVIGGIVPVLNVEGIAAGQLKLDGETLAKIFLGEITVWNDPAIAALNPGTKLPDGKITVVHRSDGSGTSYNFTNYLSKVSDGWKSKIGFGTAVPWPVGVGGKGNEGVSAYVKQIKNSIGYVEYAYALQNKMTHAQLKNAAGKFIEPNAKAFQAAADTADWANAKDFNLIMTNAPGDGAWPITATTWIIMYKQPKNAEQSQAAFNFFKWSLENGQQQASALDYVALPDSLVQRIEGYWKSDFAH</sequence>
<dbReference type="NCBIfam" id="NF008171">
    <property type="entry name" value="PRK10918.1"/>
    <property type="match status" value="1"/>
</dbReference>
<dbReference type="GO" id="GO:0043190">
    <property type="term" value="C:ATP-binding cassette (ABC) transporter complex"/>
    <property type="evidence" value="ECO:0007669"/>
    <property type="project" value="InterPro"/>
</dbReference>
<feature type="chain" id="PRO_5002150217" description="Phosphate-binding protein PstS" evidence="8">
    <location>
        <begin position="24"/>
        <end position="338"/>
    </location>
</feature>
<comment type="function">
    <text evidence="1 7">Part of the ABC transporter complex PstSACB involved in phosphate import.</text>
</comment>
<dbReference type="CDD" id="cd13565">
    <property type="entry name" value="PBP2_PstS"/>
    <property type="match status" value="1"/>
</dbReference>
<evidence type="ECO:0000256" key="3">
    <source>
        <dbReference type="ARBA" id="ARBA00011529"/>
    </source>
</evidence>
<evidence type="ECO:0000256" key="4">
    <source>
        <dbReference type="ARBA" id="ARBA00021889"/>
    </source>
</evidence>